<dbReference type="KEGG" id="blr:BRLA_c018060"/>
<sequence length="66" mass="7809">MTKNVHSIQDAKEYIILLREHYKIDIDRAYESSSGDFTQGYERKEQKKALKSLQKAYLELTQNTKN</sequence>
<dbReference type="STRING" id="1042163.BRLA_c018060"/>
<proteinExistence type="predicted"/>
<dbReference type="AlphaFoldDB" id="A0A075R2M7"/>
<dbReference type="EMBL" id="CP007806">
    <property type="protein sequence ID" value="AIG26129.1"/>
    <property type="molecule type" value="Genomic_DNA"/>
</dbReference>
<keyword evidence="2" id="KW-1185">Reference proteome</keyword>
<dbReference type="Proteomes" id="UP000005850">
    <property type="component" value="Chromosome"/>
</dbReference>
<name>A0A075R2M7_BRELA</name>
<dbReference type="HOGENOM" id="CLU_2822642_0_0_9"/>
<evidence type="ECO:0000313" key="1">
    <source>
        <dbReference type="EMBL" id="AIG26129.1"/>
    </source>
</evidence>
<accession>A0A075R2M7</accession>
<reference evidence="1 2" key="1">
    <citation type="journal article" date="2011" name="J. Bacteriol.">
        <title>Genome sequence of Brevibacillus laterosporus LMG 15441, a pathogen of invertebrates.</title>
        <authorList>
            <person name="Djukic M."/>
            <person name="Poehlein A."/>
            <person name="Thurmer A."/>
            <person name="Daniel R."/>
        </authorList>
    </citation>
    <scope>NUCLEOTIDE SEQUENCE [LARGE SCALE GENOMIC DNA]</scope>
    <source>
        <strain evidence="1 2">LMG 15441</strain>
    </source>
</reference>
<protein>
    <submittedName>
        <fullName evidence="1">Uncharacterized protein</fullName>
    </submittedName>
</protein>
<dbReference type="RefSeq" id="WP_003338425.1">
    <property type="nucleotide sequence ID" value="NZ_CP007806.1"/>
</dbReference>
<evidence type="ECO:0000313" key="2">
    <source>
        <dbReference type="Proteomes" id="UP000005850"/>
    </source>
</evidence>
<gene>
    <name evidence="1" type="ORF">BRLA_c018060</name>
</gene>
<organism evidence="1 2">
    <name type="scientific">Brevibacillus laterosporus LMG 15441</name>
    <dbReference type="NCBI Taxonomy" id="1042163"/>
    <lineage>
        <taxon>Bacteria</taxon>
        <taxon>Bacillati</taxon>
        <taxon>Bacillota</taxon>
        <taxon>Bacilli</taxon>
        <taxon>Bacillales</taxon>
        <taxon>Paenibacillaceae</taxon>
        <taxon>Brevibacillus</taxon>
    </lineage>
</organism>